<accession>A0ABR2M454</accession>
<keyword evidence="5" id="KW-1185">Reference proteome</keyword>
<reference evidence="4 5" key="1">
    <citation type="journal article" date="2022" name="Nat. Plants">
        <title>Genomes of leafy and leafless Platanthera orchids illuminate the evolution of mycoheterotrophy.</title>
        <authorList>
            <person name="Li M.H."/>
            <person name="Liu K.W."/>
            <person name="Li Z."/>
            <person name="Lu H.C."/>
            <person name="Ye Q.L."/>
            <person name="Zhang D."/>
            <person name="Wang J.Y."/>
            <person name="Li Y.F."/>
            <person name="Zhong Z.M."/>
            <person name="Liu X."/>
            <person name="Yu X."/>
            <person name="Liu D.K."/>
            <person name="Tu X.D."/>
            <person name="Liu B."/>
            <person name="Hao Y."/>
            <person name="Liao X.Y."/>
            <person name="Jiang Y.T."/>
            <person name="Sun W.H."/>
            <person name="Chen J."/>
            <person name="Chen Y.Q."/>
            <person name="Ai Y."/>
            <person name="Zhai J.W."/>
            <person name="Wu S.S."/>
            <person name="Zhou Z."/>
            <person name="Hsiao Y.Y."/>
            <person name="Wu W.L."/>
            <person name="Chen Y.Y."/>
            <person name="Lin Y.F."/>
            <person name="Hsu J.L."/>
            <person name="Li C.Y."/>
            <person name="Wang Z.W."/>
            <person name="Zhao X."/>
            <person name="Zhong W.Y."/>
            <person name="Ma X.K."/>
            <person name="Ma L."/>
            <person name="Huang J."/>
            <person name="Chen G.Z."/>
            <person name="Huang M.Z."/>
            <person name="Huang L."/>
            <person name="Peng D.H."/>
            <person name="Luo Y.B."/>
            <person name="Zou S.Q."/>
            <person name="Chen S.P."/>
            <person name="Lan S."/>
            <person name="Tsai W.C."/>
            <person name="Van de Peer Y."/>
            <person name="Liu Z.J."/>
        </authorList>
    </citation>
    <scope>NUCLEOTIDE SEQUENCE [LARGE SCALE GENOMIC DNA]</scope>
    <source>
        <strain evidence="4">Lor288</strain>
    </source>
</reference>
<evidence type="ECO:0000313" key="5">
    <source>
        <dbReference type="Proteomes" id="UP001412067"/>
    </source>
</evidence>
<feature type="compositionally biased region" description="Polar residues" evidence="3">
    <location>
        <begin position="26"/>
        <end position="42"/>
    </location>
</feature>
<feature type="region of interest" description="Disordered" evidence="3">
    <location>
        <begin position="26"/>
        <end position="126"/>
    </location>
</feature>
<dbReference type="InterPro" id="IPR030513">
    <property type="entry name" value="Dehydrin_CS"/>
</dbReference>
<dbReference type="PANTHER" id="PTHR33346:SF42">
    <property type="entry name" value="DEHYDRIN XERO 1"/>
    <property type="match status" value="1"/>
</dbReference>
<comment type="caution">
    <text evidence="4">The sequence shown here is derived from an EMBL/GenBank/DDBJ whole genome shotgun (WGS) entry which is preliminary data.</text>
</comment>
<dbReference type="PROSITE" id="PS00823">
    <property type="entry name" value="DEHYDRIN_2"/>
    <property type="match status" value="1"/>
</dbReference>
<comment type="similarity">
    <text evidence="1 2">Belongs to the plant dehydrin family.</text>
</comment>
<evidence type="ECO:0008006" key="6">
    <source>
        <dbReference type="Google" id="ProtNLM"/>
    </source>
</evidence>
<proteinExistence type="inferred from homology"/>
<evidence type="ECO:0000313" key="4">
    <source>
        <dbReference type="EMBL" id="KAK8958892.1"/>
    </source>
</evidence>
<gene>
    <name evidence="4" type="ORF">KSP40_PGU008609</name>
</gene>
<feature type="compositionally biased region" description="Basic and acidic residues" evidence="3">
    <location>
        <begin position="105"/>
        <end position="126"/>
    </location>
</feature>
<dbReference type="EMBL" id="JBBWWR010000012">
    <property type="protein sequence ID" value="KAK8958892.1"/>
    <property type="molecule type" value="Genomic_DNA"/>
</dbReference>
<dbReference type="PANTHER" id="PTHR33346">
    <property type="entry name" value="DEHYDRIN XERO 2-RELATED"/>
    <property type="match status" value="1"/>
</dbReference>
<evidence type="ECO:0000256" key="1">
    <source>
        <dbReference type="ARBA" id="ARBA00008403"/>
    </source>
</evidence>
<organism evidence="4 5">
    <name type="scientific">Platanthera guangdongensis</name>
    <dbReference type="NCBI Taxonomy" id="2320717"/>
    <lineage>
        <taxon>Eukaryota</taxon>
        <taxon>Viridiplantae</taxon>
        <taxon>Streptophyta</taxon>
        <taxon>Embryophyta</taxon>
        <taxon>Tracheophyta</taxon>
        <taxon>Spermatophyta</taxon>
        <taxon>Magnoliopsida</taxon>
        <taxon>Liliopsida</taxon>
        <taxon>Asparagales</taxon>
        <taxon>Orchidaceae</taxon>
        <taxon>Orchidoideae</taxon>
        <taxon>Orchideae</taxon>
        <taxon>Orchidinae</taxon>
        <taxon>Platanthera</taxon>
    </lineage>
</organism>
<evidence type="ECO:0000256" key="2">
    <source>
        <dbReference type="RuleBase" id="RU003995"/>
    </source>
</evidence>
<feature type="compositionally biased region" description="Basic and acidic residues" evidence="3">
    <location>
        <begin position="77"/>
        <end position="95"/>
    </location>
</feature>
<evidence type="ECO:0000256" key="3">
    <source>
        <dbReference type="SAM" id="MobiDB-lite"/>
    </source>
</evidence>
<dbReference type="InterPro" id="IPR000167">
    <property type="entry name" value="Dehydrin"/>
</dbReference>
<dbReference type="Pfam" id="PF00257">
    <property type="entry name" value="Dehydrin"/>
    <property type="match status" value="1"/>
</dbReference>
<protein>
    <recommendedName>
        <fullName evidence="6">Dehydrin</fullName>
    </recommendedName>
</protein>
<dbReference type="PROSITE" id="PS00315">
    <property type="entry name" value="DEHYDRIN_1"/>
    <property type="match status" value="1"/>
</dbReference>
<name>A0ABR2M454_9ASPA</name>
<dbReference type="Proteomes" id="UP001412067">
    <property type="component" value="Unassembled WGS sequence"/>
</dbReference>
<sequence>MNPRDQHIDRLAAANTTIPAYLVSTDQPQMTHPSAPVTQGNQHVVGLGTTGTLHRSGSSSSSSSEDDGAGGRRKKKSITEKIKEKMPGGHNKNDDYYGMNPAGVEHQEKKGIMGKIKEKLPGTHNK</sequence>